<comment type="subunit">
    <text evidence="15">Cross-link to form 2 major subcomplexes: one consisting of SGCB, SGCD and SGCG and the other consisting of SGCB and SGCD. The association between SGCB and SGCG is particularly strong while SGCA is loosely associated with the other sarcoglycans.</text>
</comment>
<dbReference type="GO" id="GO:0042383">
    <property type="term" value="C:sarcolemma"/>
    <property type="evidence" value="ECO:0007669"/>
    <property type="project" value="UniProtKB-SubCell"/>
</dbReference>
<dbReference type="STRING" id="34506.A0A090LBW9"/>
<dbReference type="Proteomes" id="UP000035682">
    <property type="component" value="Unplaced"/>
</dbReference>
<evidence type="ECO:0000256" key="13">
    <source>
        <dbReference type="ARBA" id="ARBA00023180"/>
    </source>
</evidence>
<keyword evidence="12" id="KW-1015">Disulfide bond</keyword>
<feature type="transmembrane region" description="Helical" evidence="16">
    <location>
        <begin position="49"/>
        <end position="77"/>
    </location>
</feature>
<dbReference type="Pfam" id="PF04790">
    <property type="entry name" value="Sarcoglycan_1"/>
    <property type="match status" value="1"/>
</dbReference>
<dbReference type="GO" id="GO:0007517">
    <property type="term" value="P:muscle organ development"/>
    <property type="evidence" value="ECO:0007669"/>
    <property type="project" value="InterPro"/>
</dbReference>
<proteinExistence type="inferred from homology"/>
<keyword evidence="7" id="KW-0963">Cytoplasm</keyword>
<evidence type="ECO:0000256" key="7">
    <source>
        <dbReference type="ARBA" id="ARBA00022490"/>
    </source>
</evidence>
<evidence type="ECO:0000313" key="17">
    <source>
        <dbReference type="EMBL" id="CEF65623.1"/>
    </source>
</evidence>
<dbReference type="InterPro" id="IPR006875">
    <property type="entry name" value="Sarcoglycan"/>
</dbReference>
<evidence type="ECO:0000256" key="2">
    <source>
        <dbReference type="ARBA" id="ARBA00004245"/>
    </source>
</evidence>
<evidence type="ECO:0000256" key="12">
    <source>
        <dbReference type="ARBA" id="ARBA00023157"/>
    </source>
</evidence>
<evidence type="ECO:0000256" key="5">
    <source>
        <dbReference type="ARBA" id="ARBA00015329"/>
    </source>
</evidence>
<dbReference type="GO" id="GO:0005856">
    <property type="term" value="C:cytoskeleton"/>
    <property type="evidence" value="ECO:0007669"/>
    <property type="project" value="UniProtKB-SubCell"/>
</dbReference>
<evidence type="ECO:0000256" key="11">
    <source>
        <dbReference type="ARBA" id="ARBA00023136"/>
    </source>
</evidence>
<dbReference type="GO" id="GO:0016012">
    <property type="term" value="C:sarcoglycan complex"/>
    <property type="evidence" value="ECO:0007669"/>
    <property type="project" value="InterPro"/>
</dbReference>
<evidence type="ECO:0000256" key="8">
    <source>
        <dbReference type="ARBA" id="ARBA00022692"/>
    </source>
</evidence>
<dbReference type="PANTHER" id="PTHR21142:SF2">
    <property type="entry name" value="BETA-SARCOGLYCAN"/>
    <property type="match status" value="1"/>
</dbReference>
<accession>A0A090LBW9</accession>
<dbReference type="EMBL" id="LN609529">
    <property type="protein sequence ID" value="CEF65623.1"/>
    <property type="molecule type" value="Genomic_DNA"/>
</dbReference>
<comment type="subcellular location">
    <subcellularLocation>
        <location evidence="3">Cell membrane</location>
        <location evidence="3">Sarcolemma</location>
        <topology evidence="3">Single-pass type II membrane protein</topology>
    </subcellularLocation>
    <subcellularLocation>
        <location evidence="2">Cytoplasm</location>
        <location evidence="2">Cytoskeleton</location>
    </subcellularLocation>
</comment>
<keyword evidence="13" id="KW-0325">Glycoprotein</keyword>
<dbReference type="InterPro" id="IPR027659">
    <property type="entry name" value="Sgcb"/>
</dbReference>
<evidence type="ECO:0000256" key="14">
    <source>
        <dbReference type="ARBA" id="ARBA00023212"/>
    </source>
</evidence>
<keyword evidence="18" id="KW-1185">Reference proteome</keyword>
<evidence type="ECO:0000256" key="6">
    <source>
        <dbReference type="ARBA" id="ARBA00022475"/>
    </source>
</evidence>
<dbReference type="GeneID" id="36377987"/>
<evidence type="ECO:0000256" key="9">
    <source>
        <dbReference type="ARBA" id="ARBA00022968"/>
    </source>
</evidence>
<dbReference type="WormBase" id="SRAE_2000030000">
    <property type="protein sequence ID" value="SRP07996"/>
    <property type="gene ID" value="WBGene00260493"/>
</dbReference>
<evidence type="ECO:0000256" key="10">
    <source>
        <dbReference type="ARBA" id="ARBA00022989"/>
    </source>
</evidence>
<evidence type="ECO:0000256" key="3">
    <source>
        <dbReference type="ARBA" id="ARBA00004274"/>
    </source>
</evidence>
<reference evidence="19" key="2">
    <citation type="submission" date="2020-12" db="UniProtKB">
        <authorList>
            <consortium name="WormBaseParasite"/>
        </authorList>
    </citation>
    <scope>IDENTIFICATION</scope>
</reference>
<keyword evidence="10 16" id="KW-1133">Transmembrane helix</keyword>
<evidence type="ECO:0000313" key="18">
    <source>
        <dbReference type="Proteomes" id="UP000035682"/>
    </source>
</evidence>
<keyword evidence="9" id="KW-0735">Signal-anchor</keyword>
<dbReference type="PANTHER" id="PTHR21142">
    <property type="entry name" value="SARCOGLYCANS"/>
    <property type="match status" value="1"/>
</dbReference>
<name>A0A090LBW9_STRRB</name>
<keyword evidence="11 16" id="KW-0472">Membrane</keyword>
<reference evidence="17 18" key="1">
    <citation type="submission" date="2014-09" db="EMBL/GenBank/DDBJ databases">
        <authorList>
            <person name="Martin A.A."/>
        </authorList>
    </citation>
    <scope>NUCLEOTIDE SEQUENCE</scope>
    <source>
        <strain evidence="18">ED321</strain>
        <strain evidence="17">ED321 Heterogonic</strain>
    </source>
</reference>
<keyword evidence="8 16" id="KW-0812">Transmembrane</keyword>
<sequence>MAVPHYIRKRRDSELSEYRDPLDEDTQSIKEKKVDVKKLFVTGLREKKLLFLIIYVIILFIIAVGMLALNILLINVLQMNARGMRSVHFNNYIDPETNQQLTMVDFTGEKINLGHVIAESGKVYGEKDKNMRIEGSRIIIRSGEKGPSYSMSNGVCKIENAEDFHVLNRDDGKILFSARNPLIVIDKKIRKISTKNIVTNKIRSPINEELSIVGNNINLRGNEGILFDSKNLNITIDTALRLKTSSDGSLRILAPSVRLANTHKTLPLSSSPALTASIDAFKVCICSSARPKLFIVQGNKPCTANTNICL</sequence>
<evidence type="ECO:0000256" key="4">
    <source>
        <dbReference type="ARBA" id="ARBA00007574"/>
    </source>
</evidence>
<dbReference type="CTD" id="36377987"/>
<comment type="function">
    <text evidence="1">Component of the sarcoglycan complex, a subcomplex of the dystrophin-glycoprotein complex which forms a link between the F-actin cytoskeleton and the extracellular matrix.</text>
</comment>
<dbReference type="OrthoDB" id="5843723at2759"/>
<evidence type="ECO:0000256" key="1">
    <source>
        <dbReference type="ARBA" id="ARBA00002860"/>
    </source>
</evidence>
<dbReference type="WBParaSite" id="SRAE_2000030000.1">
    <property type="protein sequence ID" value="SRAE_2000030000.1"/>
    <property type="gene ID" value="WBGene00260493"/>
</dbReference>
<protein>
    <recommendedName>
        <fullName evidence="5">Beta-sarcoglycan</fullName>
    </recommendedName>
</protein>
<gene>
    <name evidence="17 19 20" type="ORF">SRAE_2000030000</name>
</gene>
<evidence type="ECO:0000256" key="16">
    <source>
        <dbReference type="SAM" id="Phobius"/>
    </source>
</evidence>
<evidence type="ECO:0000256" key="15">
    <source>
        <dbReference type="ARBA" id="ARBA00026041"/>
    </source>
</evidence>
<dbReference type="AlphaFoldDB" id="A0A090LBW9"/>
<evidence type="ECO:0000313" key="19">
    <source>
        <dbReference type="WBParaSite" id="SRAE_2000030000.1"/>
    </source>
</evidence>
<organism evidence="17">
    <name type="scientific">Strongyloides ratti</name>
    <name type="common">Parasitic roundworm</name>
    <dbReference type="NCBI Taxonomy" id="34506"/>
    <lineage>
        <taxon>Eukaryota</taxon>
        <taxon>Metazoa</taxon>
        <taxon>Ecdysozoa</taxon>
        <taxon>Nematoda</taxon>
        <taxon>Chromadorea</taxon>
        <taxon>Rhabditida</taxon>
        <taxon>Tylenchina</taxon>
        <taxon>Panagrolaimomorpha</taxon>
        <taxon>Strongyloidoidea</taxon>
        <taxon>Strongyloididae</taxon>
        <taxon>Strongyloides</taxon>
    </lineage>
</organism>
<keyword evidence="6" id="KW-1003">Cell membrane</keyword>
<keyword evidence="14" id="KW-0206">Cytoskeleton</keyword>
<comment type="similarity">
    <text evidence="4">Belongs to the sarcoglycan beta/delta/gamma/zeta family.</text>
</comment>
<dbReference type="RefSeq" id="XP_024504823.1">
    <property type="nucleotide sequence ID" value="XM_024651113.1"/>
</dbReference>
<evidence type="ECO:0000313" key="20">
    <source>
        <dbReference type="WormBase" id="SRAE_2000030000"/>
    </source>
</evidence>
<dbReference type="OMA" id="PANKHCF"/>